<sequence>MPTPERLVEDGMRHWGRLADRPAVVDPLEVYGGLARRLKRVRLKEWVGFTLSHPDWYSSLIIQDAHYLASSEIYAYDRAGGVLHQHAANAAGGSPVLPAELLENACRFERDGYRVAYSFSRTSARHRIEIDIAGTAKAPAIRGELELDAEAATAPLSVSSRLPGGSMYTHKAAFPASGVLRVGDTEVVFEPHRDLATLDEHRSLLPYRTDWVWGTFATSTDAGPVVGANFAARPELAGEPEESCLWTPGRCEPLGDIVFEPTSADPSAAWHIASRDGRLDVVFEPEGRKQVKHNLGLFAVDYFQLFGRYRGVIRGAGGDVEVKDVHGVCERMKARL</sequence>
<dbReference type="AlphaFoldDB" id="A0A3R8S2C8"/>
<dbReference type="PANTHER" id="PTHR35868">
    <property type="entry name" value="DUF2804 DOMAIN-CONTAINING PROTEIN-RELATED"/>
    <property type="match status" value="1"/>
</dbReference>
<dbReference type="Proteomes" id="UP000276379">
    <property type="component" value="Unassembled WGS sequence"/>
</dbReference>
<reference evidence="1 2" key="1">
    <citation type="submission" date="2017-10" db="EMBL/GenBank/DDBJ databases">
        <title>Draft genome of actinobacteria isolated from guarana (Paullinia cupana (Mart.) Ducke.</title>
        <authorList>
            <person name="Siqueira K.A."/>
            <person name="Liotti R.G."/>
            <person name="Mendes T.A."/>
            <person name="Soares M.A."/>
        </authorList>
    </citation>
    <scope>NUCLEOTIDE SEQUENCE [LARGE SCALE GENOMIC DNA]</scope>
    <source>
        <strain evidence="1 2">199</strain>
    </source>
</reference>
<dbReference type="PANTHER" id="PTHR35868:SF4">
    <property type="entry name" value="DUF2804 DOMAIN-CONTAINING PROTEIN"/>
    <property type="match status" value="1"/>
</dbReference>
<evidence type="ECO:0000313" key="1">
    <source>
        <dbReference type="EMBL" id="RRQ86596.1"/>
    </source>
</evidence>
<protein>
    <recommendedName>
        <fullName evidence="3">DUF2804 domain-containing protein</fullName>
    </recommendedName>
</protein>
<organism evidence="1 2">
    <name type="scientific">Streptomyces griseofuscus</name>
    <dbReference type="NCBI Taxonomy" id="146922"/>
    <lineage>
        <taxon>Bacteria</taxon>
        <taxon>Bacillati</taxon>
        <taxon>Actinomycetota</taxon>
        <taxon>Actinomycetes</taxon>
        <taxon>Kitasatosporales</taxon>
        <taxon>Streptomycetaceae</taxon>
        <taxon>Streptomyces</taxon>
    </lineage>
</organism>
<evidence type="ECO:0008006" key="3">
    <source>
        <dbReference type="Google" id="ProtNLM"/>
    </source>
</evidence>
<gene>
    <name evidence="1" type="ORF">CQW44_12145</name>
</gene>
<keyword evidence="2" id="KW-1185">Reference proteome</keyword>
<dbReference type="Pfam" id="PF10974">
    <property type="entry name" value="DUF2804"/>
    <property type="match status" value="1"/>
</dbReference>
<dbReference type="InterPro" id="IPR021243">
    <property type="entry name" value="DUF2804"/>
</dbReference>
<name>A0A3R8S2C8_9ACTN</name>
<comment type="caution">
    <text evidence="1">The sequence shown here is derived from an EMBL/GenBank/DDBJ whole genome shotgun (WGS) entry which is preliminary data.</text>
</comment>
<evidence type="ECO:0000313" key="2">
    <source>
        <dbReference type="Proteomes" id="UP000276379"/>
    </source>
</evidence>
<accession>A0A3R8S2C8</accession>
<proteinExistence type="predicted"/>
<dbReference type="RefSeq" id="WP_125213314.1">
    <property type="nucleotide sequence ID" value="NZ_PDES01000005.1"/>
</dbReference>
<dbReference type="EMBL" id="PDES01000005">
    <property type="protein sequence ID" value="RRQ86596.1"/>
    <property type="molecule type" value="Genomic_DNA"/>
</dbReference>